<dbReference type="GO" id="GO:0005737">
    <property type="term" value="C:cytoplasm"/>
    <property type="evidence" value="ECO:0007669"/>
    <property type="project" value="TreeGrafter"/>
</dbReference>
<dbReference type="InterPro" id="IPR036977">
    <property type="entry name" value="DNA_primase_Znf_CHC2"/>
</dbReference>
<keyword evidence="3" id="KW-0862">Zinc</keyword>
<dbReference type="STRING" id="758847.LSS_20002"/>
<dbReference type="Pfam" id="PF01807">
    <property type="entry name" value="Zn_ribbon_DnaG"/>
    <property type="match status" value="1"/>
</dbReference>
<dbReference type="PANTHER" id="PTHR30313:SF2">
    <property type="entry name" value="DNA PRIMASE"/>
    <property type="match status" value="1"/>
</dbReference>
<evidence type="ECO:0000256" key="1">
    <source>
        <dbReference type="ARBA" id="ARBA00022723"/>
    </source>
</evidence>
<feature type="region of interest" description="Disordered" evidence="4">
    <location>
        <begin position="939"/>
        <end position="1007"/>
    </location>
</feature>
<feature type="compositionally biased region" description="Polar residues" evidence="4">
    <location>
        <begin position="943"/>
        <end position="962"/>
    </location>
</feature>
<dbReference type="InterPro" id="IPR002694">
    <property type="entry name" value="Znf_CHC2"/>
</dbReference>
<protein>
    <recommendedName>
        <fullName evidence="5">Zinc finger CHC2-type domain-containing protein</fullName>
    </recommendedName>
</protein>
<dbReference type="SUPFAM" id="SSF56731">
    <property type="entry name" value="DNA primase core"/>
    <property type="match status" value="1"/>
</dbReference>
<proteinExistence type="predicted"/>
<name>K8Y5C0_9LEPT</name>
<feature type="region of interest" description="Disordered" evidence="4">
    <location>
        <begin position="94"/>
        <end position="132"/>
    </location>
</feature>
<reference evidence="6 7" key="2">
    <citation type="journal article" date="2014" name="Emerg. Microbes Infect.">
        <title>Potential impact on kidney infection: a whole-genome analysis of Leptospira santarosai serovar Shermani.</title>
        <authorList>
            <person name="Chou L.F."/>
            <person name="Chen T.W."/>
            <person name="Ko Y.C."/>
            <person name="Pan M.J."/>
            <person name="Tian Y.C."/>
            <person name="Chiu C.H."/>
            <person name="Tang P."/>
            <person name="Hung C.C."/>
            <person name="Yang C.W."/>
        </authorList>
    </citation>
    <scope>NUCLEOTIDE SEQUENCE</scope>
    <source>
        <strain evidence="6 7">LT 821</strain>
    </source>
</reference>
<dbReference type="Pfam" id="PF08275">
    <property type="entry name" value="DNAG_N"/>
    <property type="match status" value="1"/>
</dbReference>
<reference evidence="6 7" key="1">
    <citation type="journal article" date="2012" name="Gene">
        <title>Sequence of Leptospira santarosai serovar Shermani genome and prediction of virulence-associated genes.</title>
        <authorList>
            <person name="Chou L.F."/>
            <person name="Chen Y.T."/>
            <person name="Lu C.W."/>
            <person name="Ko Y.C."/>
            <person name="Tang C.Y."/>
            <person name="Pan M.J."/>
            <person name="Tian Y.C."/>
            <person name="Chiu C.H."/>
            <person name="Hung C.C."/>
            <person name="Yang C.W."/>
        </authorList>
    </citation>
    <scope>NUCLEOTIDE SEQUENCE [LARGE SCALE GENOMIC DNA]</scope>
    <source>
        <strain evidence="6">LT 821</strain>
    </source>
</reference>
<evidence type="ECO:0000313" key="6">
    <source>
        <dbReference type="EMBL" id="EKT84980.2"/>
    </source>
</evidence>
<dbReference type="EMBL" id="CP006694">
    <property type="protein sequence ID" value="EKT84980.2"/>
    <property type="molecule type" value="Genomic_DNA"/>
</dbReference>
<feature type="region of interest" description="Disordered" evidence="4">
    <location>
        <begin position="384"/>
        <end position="411"/>
    </location>
</feature>
<dbReference type="InterPro" id="IPR034154">
    <property type="entry name" value="TOPRIM_DnaG/twinkle"/>
</dbReference>
<feature type="compositionally biased region" description="Basic and acidic residues" evidence="4">
    <location>
        <begin position="395"/>
        <end position="410"/>
    </location>
</feature>
<dbReference type="GO" id="GO:0003677">
    <property type="term" value="F:DNA binding"/>
    <property type="evidence" value="ECO:0007669"/>
    <property type="project" value="InterPro"/>
</dbReference>
<evidence type="ECO:0000259" key="5">
    <source>
        <dbReference type="SMART" id="SM00400"/>
    </source>
</evidence>
<evidence type="ECO:0000313" key="7">
    <source>
        <dbReference type="Proteomes" id="UP000035800"/>
    </source>
</evidence>
<dbReference type="GeneID" id="29739743"/>
<feature type="compositionally biased region" description="Basic and acidic residues" evidence="4">
    <location>
        <begin position="110"/>
        <end position="132"/>
    </location>
</feature>
<dbReference type="SUPFAM" id="SSF57783">
    <property type="entry name" value="Zinc beta-ribbon"/>
    <property type="match status" value="1"/>
</dbReference>
<evidence type="ECO:0000256" key="4">
    <source>
        <dbReference type="SAM" id="MobiDB-lite"/>
    </source>
</evidence>
<dbReference type="PANTHER" id="PTHR30313">
    <property type="entry name" value="DNA PRIMASE"/>
    <property type="match status" value="1"/>
</dbReference>
<keyword evidence="2" id="KW-0863">Zinc-finger</keyword>
<dbReference type="AlphaFoldDB" id="K8Y5C0"/>
<dbReference type="GO" id="GO:0006269">
    <property type="term" value="P:DNA replication, synthesis of primer"/>
    <property type="evidence" value="ECO:0007669"/>
    <property type="project" value="TreeGrafter"/>
</dbReference>
<dbReference type="Gene3D" id="3.90.980.10">
    <property type="entry name" value="DNA primase, catalytic core, N-terminal domain"/>
    <property type="match status" value="1"/>
</dbReference>
<dbReference type="GO" id="GO:0008270">
    <property type="term" value="F:zinc ion binding"/>
    <property type="evidence" value="ECO:0007669"/>
    <property type="project" value="UniProtKB-KW"/>
</dbReference>
<gene>
    <name evidence="6" type="ORF">LSS_20002</name>
</gene>
<dbReference type="Gene3D" id="3.90.580.10">
    <property type="entry name" value="Zinc finger, CHC2-type domain"/>
    <property type="match status" value="1"/>
</dbReference>
<dbReference type="InterPro" id="IPR037068">
    <property type="entry name" value="DNA_primase_core_N_sf"/>
</dbReference>
<dbReference type="Pfam" id="PF13155">
    <property type="entry name" value="Toprim_2"/>
    <property type="match status" value="1"/>
</dbReference>
<dbReference type="Gene3D" id="3.40.1360.10">
    <property type="match status" value="1"/>
</dbReference>
<dbReference type="RefSeq" id="WP_016552056.1">
    <property type="nucleotide sequence ID" value="NZ_CP006694.1"/>
</dbReference>
<evidence type="ECO:0000256" key="3">
    <source>
        <dbReference type="ARBA" id="ARBA00022833"/>
    </source>
</evidence>
<accession>K8Y5C0</accession>
<sequence length="1007" mass="115124">MPEYIPKEEITRLKTQTDLLALVGSYGIELKNHGTNWVGRCPFHEDRTPSFIVTPTKHLWHCMGACKTGGSAIDFVMKREGLGFNEAVETLRKFRPNPDTPSKLTPVALEKSEDPSKESEEETSRRGYGDFSPDERRIIDRVYEYYQETLAKNKEAKEYLKIRGIYDREALEKFRIGYADGSMVSQVLPPSSSKEGRESRRVLREYGLSRESKGYERFYKYVIFPLFDENGNPVGVYGRNISLGGSTTVRHRYMPGPHRGIWNREAIREKELILCESVIDALTMYVNGIRNVTCSYGTDGYTQELHTEIQKHKPLRIGIAYDNDQAGKTGAEKLNARYANEGIVSYRIQLPVAMDVNEYAQKMRNAGDSLQALILDTLPIERENTTERTQALSNRTEETTDKKEGIETTRDPLPSSLRLRVEKNGEEIHLERGERHYRVRSLYKNQGMEVMRVNLRLVVGEEYHMETLDMMNPKMRKGFVQSASDVTGETEETIHTDLKEVLRESEEALWEKLENRKKPEKEEVKLSAEETQEAVLYLQAPELLENILSDFESMGLVGERENSLLGYLATITRRTENPLAVIIQSSSSAGKSTLMDAILDLVPGEEKEKYSAMTGQSLFYMSSTNLKNKVLAISEEEGVERAKYALKILQSEKRISIATTTKDPQSGRLSTTEYTVEGPVVLFLTTTSVEIDEELQNRAIVLTVNEDREQTRTILENQRTEETLEGVFKQNTKEQIVTRHQNVQRLLKRVAVVNPYAKEIKFPDTRLRMRRDQKKYLTLIRSIALLYQYQREEKTAKDATGKEIKYIEVEKGDIALASLLFSRIFGRNLEDLSAHTKRLLQEIDEYVEELCKTKGVMRSEIRLTRKEIRERTGVSDTRLRIHLKRLEELEYLYIRNTKQGTALEYELLWDKNADNGNDFYLGMRSAEFEEATKKLGRIFSGESRPTLSETNPGSFTASSEAESTPKREESGDLAWVSLGVAPPSPRGSLVAQPGSESQNTEANRRFS</sequence>
<evidence type="ECO:0000256" key="2">
    <source>
        <dbReference type="ARBA" id="ARBA00022771"/>
    </source>
</evidence>
<organism evidence="6 7">
    <name type="scientific">Leptospira santarosai serovar Shermani str. LT 821</name>
    <dbReference type="NCBI Taxonomy" id="758847"/>
    <lineage>
        <taxon>Bacteria</taxon>
        <taxon>Pseudomonadati</taxon>
        <taxon>Spirochaetota</taxon>
        <taxon>Spirochaetia</taxon>
        <taxon>Leptospirales</taxon>
        <taxon>Leptospiraceae</taxon>
        <taxon>Leptospira</taxon>
    </lineage>
</organism>
<dbReference type="Proteomes" id="UP000035800">
    <property type="component" value="Chromosome I"/>
</dbReference>
<dbReference type="CDD" id="cd01029">
    <property type="entry name" value="TOPRIM_primases"/>
    <property type="match status" value="1"/>
</dbReference>
<feature type="domain" description="Zinc finger CHC2-type" evidence="5">
    <location>
        <begin position="37"/>
        <end position="92"/>
    </location>
</feature>
<dbReference type="SMART" id="SM00400">
    <property type="entry name" value="ZnF_CHCC"/>
    <property type="match status" value="1"/>
</dbReference>
<dbReference type="GO" id="GO:0003899">
    <property type="term" value="F:DNA-directed RNA polymerase activity"/>
    <property type="evidence" value="ECO:0007669"/>
    <property type="project" value="InterPro"/>
</dbReference>
<keyword evidence="1" id="KW-0479">Metal-binding</keyword>
<dbReference type="InterPro" id="IPR050219">
    <property type="entry name" value="DnaG_primase"/>
</dbReference>
<dbReference type="KEGG" id="lst:LSS_20002"/>
<dbReference type="InterPro" id="IPR013264">
    <property type="entry name" value="DNAG_N"/>
</dbReference>